<feature type="coiled-coil region" evidence="11">
    <location>
        <begin position="150"/>
        <end position="184"/>
    </location>
</feature>
<evidence type="ECO:0000256" key="4">
    <source>
        <dbReference type="ARBA" id="ARBA00022741"/>
    </source>
</evidence>
<dbReference type="InterPro" id="IPR050338">
    <property type="entry name" value="DisA"/>
</dbReference>
<reference evidence="13 14" key="1">
    <citation type="submission" date="2019-01" db="EMBL/GenBank/DDBJ databases">
        <title>Egibacter rhizosphaerae EGI 80759T.</title>
        <authorList>
            <person name="Chen D.-D."/>
            <person name="Tian Y."/>
            <person name="Jiao J.-Y."/>
            <person name="Zhang X.-T."/>
            <person name="Zhang Y.-G."/>
            <person name="Zhang Y."/>
            <person name="Xiao M."/>
            <person name="Shu W.-S."/>
            <person name="Li W.-J."/>
        </authorList>
    </citation>
    <scope>NUCLEOTIDE SEQUENCE [LARGE SCALE GENOMIC DNA]</scope>
    <source>
        <strain evidence="13 14">EGI 80759</strain>
    </source>
</reference>
<dbReference type="InterPro" id="IPR000445">
    <property type="entry name" value="HhH_motif"/>
</dbReference>
<accession>A0A411YDI1</accession>
<keyword evidence="14" id="KW-1185">Reference proteome</keyword>
<dbReference type="InterPro" id="IPR003390">
    <property type="entry name" value="DNA_integrity_scan_DisA_N"/>
</dbReference>
<dbReference type="Gene3D" id="1.10.150.20">
    <property type="entry name" value="5' to 3' exonuclease, C-terminal subdomain"/>
    <property type="match status" value="1"/>
</dbReference>
<evidence type="ECO:0000256" key="8">
    <source>
        <dbReference type="ARBA" id="ARBA00023125"/>
    </source>
</evidence>
<keyword evidence="2 10" id="KW-0808">Transferase</keyword>
<dbReference type="PANTHER" id="PTHR34185">
    <property type="entry name" value="DIADENYLATE CYCLASE"/>
    <property type="match status" value="1"/>
</dbReference>
<dbReference type="GO" id="GO:0004016">
    <property type="term" value="F:adenylate cyclase activity"/>
    <property type="evidence" value="ECO:0007669"/>
    <property type="project" value="TreeGrafter"/>
</dbReference>
<evidence type="ECO:0000256" key="2">
    <source>
        <dbReference type="ARBA" id="ARBA00022679"/>
    </source>
</evidence>
<keyword evidence="11" id="KW-0175">Coiled coil</keyword>
<evidence type="ECO:0000256" key="3">
    <source>
        <dbReference type="ARBA" id="ARBA00022695"/>
    </source>
</evidence>
<comment type="function">
    <text evidence="10">Participates in a DNA-damage check-point. DisA forms globular foci that rapidly scan along the chromosomes searching for lesions.</text>
</comment>
<dbReference type="NCBIfam" id="NF010009">
    <property type="entry name" value="PRK13482.1"/>
    <property type="match status" value="1"/>
</dbReference>
<keyword evidence="7 10" id="KW-0460">Magnesium</keyword>
<dbReference type="GO" id="GO:0005524">
    <property type="term" value="F:ATP binding"/>
    <property type="evidence" value="ECO:0007669"/>
    <property type="project" value="UniProtKB-UniRule"/>
</dbReference>
<evidence type="ECO:0000313" key="14">
    <source>
        <dbReference type="Proteomes" id="UP000291469"/>
    </source>
</evidence>
<feature type="domain" description="DAC" evidence="12">
    <location>
        <begin position="5"/>
        <end position="145"/>
    </location>
</feature>
<dbReference type="Pfam" id="PF02457">
    <property type="entry name" value="DAC"/>
    <property type="match status" value="1"/>
</dbReference>
<dbReference type="Pfam" id="PF00633">
    <property type="entry name" value="HHH"/>
    <property type="match status" value="1"/>
</dbReference>
<dbReference type="Gene3D" id="1.20.1260.110">
    <property type="entry name" value="DNA integrity scanning linker region"/>
    <property type="match status" value="1"/>
</dbReference>
<dbReference type="Pfam" id="PF10635">
    <property type="entry name" value="DisA-linker"/>
    <property type="match status" value="1"/>
</dbReference>
<comment type="subunit">
    <text evidence="10">Homooctamer.</text>
</comment>
<evidence type="ECO:0000256" key="1">
    <source>
        <dbReference type="ARBA" id="ARBA00000877"/>
    </source>
</evidence>
<organism evidence="13 14">
    <name type="scientific">Egibacter rhizosphaerae</name>
    <dbReference type="NCBI Taxonomy" id="1670831"/>
    <lineage>
        <taxon>Bacteria</taxon>
        <taxon>Bacillati</taxon>
        <taxon>Actinomycetota</taxon>
        <taxon>Nitriliruptoria</taxon>
        <taxon>Egibacterales</taxon>
        <taxon>Egibacteraceae</taxon>
        <taxon>Egibacter</taxon>
    </lineage>
</organism>
<comment type="catalytic activity">
    <reaction evidence="1 10">
        <text>2 ATP = 3',3'-c-di-AMP + 2 diphosphate</text>
        <dbReference type="Rhea" id="RHEA:35655"/>
        <dbReference type="ChEBI" id="CHEBI:30616"/>
        <dbReference type="ChEBI" id="CHEBI:33019"/>
        <dbReference type="ChEBI" id="CHEBI:71500"/>
        <dbReference type="EC" id="2.7.7.85"/>
    </reaction>
</comment>
<dbReference type="InterPro" id="IPR036888">
    <property type="entry name" value="DNA_integrity_DisA_N_sf"/>
</dbReference>
<dbReference type="KEGG" id="erz:ER308_06720"/>
<protein>
    <recommendedName>
        <fullName evidence="10">DNA integrity scanning protein DisA</fullName>
    </recommendedName>
    <alternativeName>
        <fullName evidence="10">Cyclic di-AMP synthase</fullName>
        <shortName evidence="10">c-di-AMP synthase</shortName>
    </alternativeName>
    <alternativeName>
        <fullName evidence="10">Diadenylate cyclase</fullName>
        <ecNumber evidence="10">2.7.7.85</ecNumber>
    </alternativeName>
</protein>
<comment type="cofactor">
    <cofactor evidence="10">
        <name>Mg(2+)</name>
        <dbReference type="ChEBI" id="CHEBI:18420"/>
    </cofactor>
</comment>
<feature type="binding site" evidence="10">
    <location>
        <begin position="103"/>
        <end position="107"/>
    </location>
    <ligand>
        <name>ATP</name>
        <dbReference type="ChEBI" id="CHEBI:30616"/>
    </ligand>
</feature>
<dbReference type="GO" id="GO:0003677">
    <property type="term" value="F:DNA binding"/>
    <property type="evidence" value="ECO:0007669"/>
    <property type="project" value="UniProtKB-UniRule"/>
</dbReference>
<dbReference type="InterPro" id="IPR038331">
    <property type="entry name" value="DisA_sf"/>
</dbReference>
<evidence type="ECO:0000256" key="7">
    <source>
        <dbReference type="ARBA" id="ARBA00022842"/>
    </source>
</evidence>
<dbReference type="InterPro" id="IPR023763">
    <property type="entry name" value="DNA_integrity_scanning_protein"/>
</dbReference>
<keyword evidence="3 10" id="KW-0548">Nucleotidyltransferase</keyword>
<evidence type="ECO:0000256" key="6">
    <source>
        <dbReference type="ARBA" id="ARBA00022840"/>
    </source>
</evidence>
<dbReference type="EC" id="2.7.7.85" evidence="10"/>
<evidence type="ECO:0000259" key="12">
    <source>
        <dbReference type="PROSITE" id="PS51794"/>
    </source>
</evidence>
<comment type="function">
    <text evidence="10">Has also diadenylate cyclase activity, catalyzing the condensation of 2 ATP molecules into cyclic di-AMP (c-di-AMP). c-di-AMP likely acts as a signaling molecule that may couple DNA integrity with a cellular process.</text>
</comment>
<gene>
    <name evidence="10 13" type="primary">disA</name>
    <name evidence="13" type="ORF">ER308_06720</name>
</gene>
<dbReference type="PROSITE" id="PS51794">
    <property type="entry name" value="DAC"/>
    <property type="match status" value="1"/>
</dbReference>
<feature type="binding site" evidence="10">
    <location>
        <position position="90"/>
    </location>
    <ligand>
        <name>ATP</name>
        <dbReference type="ChEBI" id="CHEBI:30616"/>
    </ligand>
</feature>
<dbReference type="SUPFAM" id="SSF47781">
    <property type="entry name" value="RuvA domain 2-like"/>
    <property type="match status" value="1"/>
</dbReference>
<evidence type="ECO:0000313" key="13">
    <source>
        <dbReference type="EMBL" id="QBI19265.1"/>
    </source>
</evidence>
<keyword evidence="6 10" id="KW-0067">ATP-binding</keyword>
<sequence length="355" mass="39817">MAPRDERLLAVLQRVAPGTPLREGIDRIIKAGKGAIIVVGHEEEVGPLISGGFKLAAKFTAQRLSEVAKMDGAIVLDEPLERIMFANVHLVPDPKIPTRETGTRHRTAERVARQTGKPVISVSESMRIVSLYVEGMKHTLEEISSVLFRANQALSTLERYRARLDEVSSQLSALEIERAATLRDVATVLQRAEMVRRISDEIEAHVAELGSDGRLLQLQLEELMHGVHQERALVVRDYLPDRRRKVDSVLDRLDGIPAQELLTLWRLAEALGYREDNGDLEQPLSPRGYRMLWRIPRLPWGIVEGLVTRFGTLPRIMEASLEELDEVEGIGEARARSVKEGLARLAESSLLERYS</sequence>
<dbReference type="GO" id="GO:0106408">
    <property type="term" value="F:diadenylate cyclase activity"/>
    <property type="evidence" value="ECO:0007669"/>
    <property type="project" value="UniProtKB-EC"/>
</dbReference>
<dbReference type="Proteomes" id="UP000291469">
    <property type="component" value="Chromosome"/>
</dbReference>
<evidence type="ECO:0000256" key="5">
    <source>
        <dbReference type="ARBA" id="ARBA00022763"/>
    </source>
</evidence>
<evidence type="ECO:0000256" key="11">
    <source>
        <dbReference type="SAM" id="Coils"/>
    </source>
</evidence>
<keyword evidence="8 10" id="KW-0238">DNA-binding</keyword>
<dbReference type="InterPro" id="IPR018906">
    <property type="entry name" value="DNA_integrity_scan_DisA_link"/>
</dbReference>
<dbReference type="Gene3D" id="3.40.1700.10">
    <property type="entry name" value="DNA integrity scanning protein, DisA, N-terminal domain"/>
    <property type="match status" value="1"/>
</dbReference>
<dbReference type="OrthoDB" id="41841at2"/>
<keyword evidence="5 10" id="KW-0227">DNA damage</keyword>
<keyword evidence="4 10" id="KW-0547">Nucleotide-binding</keyword>
<evidence type="ECO:0000256" key="9">
    <source>
        <dbReference type="ARBA" id="ARBA00023204"/>
    </source>
</evidence>
<keyword evidence="9 10" id="KW-0234">DNA repair</keyword>
<evidence type="ECO:0000256" key="10">
    <source>
        <dbReference type="HAMAP-Rule" id="MF_01438"/>
    </source>
</evidence>
<dbReference type="SUPFAM" id="SSF143597">
    <property type="entry name" value="YojJ-like"/>
    <property type="match status" value="1"/>
</dbReference>
<dbReference type="AlphaFoldDB" id="A0A411YDI1"/>
<feature type="binding site" evidence="10">
    <location>
        <position position="72"/>
    </location>
    <ligand>
        <name>ATP</name>
        <dbReference type="ChEBI" id="CHEBI:30616"/>
    </ligand>
</feature>
<proteinExistence type="inferred from homology"/>
<dbReference type="EMBL" id="CP036402">
    <property type="protein sequence ID" value="QBI19265.1"/>
    <property type="molecule type" value="Genomic_DNA"/>
</dbReference>
<dbReference type="RefSeq" id="WP_131154262.1">
    <property type="nucleotide sequence ID" value="NZ_CP036402.1"/>
</dbReference>
<dbReference type="InterPro" id="IPR010994">
    <property type="entry name" value="RuvA_2-like"/>
</dbReference>
<dbReference type="GO" id="GO:0006281">
    <property type="term" value="P:DNA repair"/>
    <property type="evidence" value="ECO:0007669"/>
    <property type="project" value="UniProtKB-UniRule"/>
</dbReference>
<dbReference type="PANTHER" id="PTHR34185:SF3">
    <property type="entry name" value="DNA INTEGRITY SCANNING PROTEIN DISA"/>
    <property type="match status" value="1"/>
</dbReference>
<comment type="similarity">
    <text evidence="10">Belongs to the DisA family.</text>
</comment>
<name>A0A411YDI1_9ACTN</name>
<dbReference type="HAMAP" id="MF_01438">
    <property type="entry name" value="DisA"/>
    <property type="match status" value="1"/>
</dbReference>